<dbReference type="PANTHER" id="PTHR42646:SF2">
    <property type="entry name" value="5'-3' EXONUCLEASE FAMILY PROTEIN"/>
    <property type="match status" value="1"/>
</dbReference>
<dbReference type="SMART" id="SM00279">
    <property type="entry name" value="HhH2"/>
    <property type="match status" value="1"/>
</dbReference>
<reference evidence="4 5" key="1">
    <citation type="submission" date="2019-11" db="EMBL/GenBank/DDBJ databases">
        <authorList>
            <person name="Dong K."/>
        </authorList>
    </citation>
    <scope>NUCLEOTIDE SEQUENCE [LARGE SCALE GENOMIC DNA]</scope>
    <source>
        <strain evidence="4 5">NBRC 112902</strain>
    </source>
</reference>
<evidence type="ECO:0000313" key="5">
    <source>
        <dbReference type="Proteomes" id="UP000449846"/>
    </source>
</evidence>
<evidence type="ECO:0000259" key="3">
    <source>
        <dbReference type="SMART" id="SM00475"/>
    </source>
</evidence>
<keyword evidence="2" id="KW-0378">Hydrolase</keyword>
<dbReference type="GO" id="GO:0033567">
    <property type="term" value="P:DNA replication, Okazaki fragment processing"/>
    <property type="evidence" value="ECO:0007669"/>
    <property type="project" value="InterPro"/>
</dbReference>
<dbReference type="GO" id="GO:0017108">
    <property type="term" value="F:5'-flap endonuclease activity"/>
    <property type="evidence" value="ECO:0007669"/>
    <property type="project" value="InterPro"/>
</dbReference>
<dbReference type="CDD" id="cd09860">
    <property type="entry name" value="PIN_T4-like"/>
    <property type="match status" value="1"/>
</dbReference>
<name>A0A844HRZ2_9RHOB</name>
<dbReference type="InterPro" id="IPR002421">
    <property type="entry name" value="5-3_exonuclease"/>
</dbReference>
<accession>A0A844HRZ2</accession>
<keyword evidence="1" id="KW-0540">Nuclease</keyword>
<dbReference type="AlphaFoldDB" id="A0A844HRZ2"/>
<gene>
    <name evidence="4" type="ORF">GL300_17960</name>
</gene>
<dbReference type="RefSeq" id="WP_155041040.1">
    <property type="nucleotide sequence ID" value="NZ_WMIG01000013.1"/>
</dbReference>
<evidence type="ECO:0000256" key="1">
    <source>
        <dbReference type="ARBA" id="ARBA00022722"/>
    </source>
</evidence>
<dbReference type="GO" id="GO:0003677">
    <property type="term" value="F:DNA binding"/>
    <property type="evidence" value="ECO:0007669"/>
    <property type="project" value="InterPro"/>
</dbReference>
<dbReference type="InterPro" id="IPR038969">
    <property type="entry name" value="FEN"/>
</dbReference>
<protein>
    <recommendedName>
        <fullName evidence="3">5'-3' exonuclease domain-containing protein</fullName>
    </recommendedName>
</protein>
<dbReference type="SMART" id="SM00475">
    <property type="entry name" value="53EXOc"/>
    <property type="match status" value="1"/>
</dbReference>
<organism evidence="4 5">
    <name type="scientific">Paracoccus litorisediminis</name>
    <dbReference type="NCBI Taxonomy" id="2006130"/>
    <lineage>
        <taxon>Bacteria</taxon>
        <taxon>Pseudomonadati</taxon>
        <taxon>Pseudomonadota</taxon>
        <taxon>Alphaproteobacteria</taxon>
        <taxon>Rhodobacterales</taxon>
        <taxon>Paracoccaceae</taxon>
        <taxon>Paracoccus</taxon>
    </lineage>
</organism>
<dbReference type="InterPro" id="IPR008918">
    <property type="entry name" value="HhH2"/>
</dbReference>
<comment type="caution">
    <text evidence="4">The sequence shown here is derived from an EMBL/GenBank/DDBJ whole genome shotgun (WGS) entry which is preliminary data.</text>
</comment>
<keyword evidence="5" id="KW-1185">Reference proteome</keyword>
<evidence type="ECO:0000256" key="2">
    <source>
        <dbReference type="ARBA" id="ARBA00022801"/>
    </source>
</evidence>
<proteinExistence type="predicted"/>
<feature type="domain" description="5'-3' exonuclease" evidence="3">
    <location>
        <begin position="1"/>
        <end position="263"/>
    </location>
</feature>
<dbReference type="OrthoDB" id="9806424at2"/>
<dbReference type="InterPro" id="IPR020046">
    <property type="entry name" value="5-3_exonucl_a-hlix_arch_N"/>
</dbReference>
<sequence length="316" mass="35248">MRKTYLIVDGNSLGHRAQNMGGILTLGTMQVQAIYNFLQTLRGYALKHSMAIPIVLWDGIGWRHTRHIGYKSSREKTDTPAQQKQAEMRKHYQKQRPLIQQALGFLGVTQVQAQNMEADDLAAIMADLYADQGHLVTLLSEDRDWLQIIRNGVALERPVSKDRISITNFEEVTEVPTPAMYAEVKAMMGDRGDDIDPIGGIGAKRATELVKAYGSFHGLLHGVMIDKTIDPAGLPKYLRDLVASEEKALAFDFNMSLVDLRHPARPAVENMQINAGAPSDEHFRQFCETLLFNSFLNNFGDWIAPFPVGKTQALAA</sequence>
<evidence type="ECO:0000313" key="4">
    <source>
        <dbReference type="EMBL" id="MTH61097.1"/>
    </source>
</evidence>
<dbReference type="Gene3D" id="1.10.150.20">
    <property type="entry name" value="5' to 3' exonuclease, C-terminal subdomain"/>
    <property type="match status" value="1"/>
</dbReference>
<dbReference type="GO" id="GO:0008409">
    <property type="term" value="F:5'-3' exonuclease activity"/>
    <property type="evidence" value="ECO:0007669"/>
    <property type="project" value="InterPro"/>
</dbReference>
<dbReference type="InterPro" id="IPR029060">
    <property type="entry name" value="PIN-like_dom_sf"/>
</dbReference>
<dbReference type="EMBL" id="WMIG01000013">
    <property type="protein sequence ID" value="MTH61097.1"/>
    <property type="molecule type" value="Genomic_DNA"/>
</dbReference>
<dbReference type="Pfam" id="PF02739">
    <property type="entry name" value="5_3_exonuc_N"/>
    <property type="match status" value="1"/>
</dbReference>
<dbReference type="Gene3D" id="3.40.50.1010">
    <property type="entry name" value="5'-nuclease"/>
    <property type="match status" value="1"/>
</dbReference>
<dbReference type="SUPFAM" id="SSF47807">
    <property type="entry name" value="5' to 3' exonuclease, C-terminal subdomain"/>
    <property type="match status" value="1"/>
</dbReference>
<dbReference type="Proteomes" id="UP000449846">
    <property type="component" value="Unassembled WGS sequence"/>
</dbReference>
<dbReference type="SUPFAM" id="SSF88723">
    <property type="entry name" value="PIN domain-like"/>
    <property type="match status" value="1"/>
</dbReference>
<dbReference type="PANTHER" id="PTHR42646">
    <property type="entry name" value="FLAP ENDONUCLEASE XNI"/>
    <property type="match status" value="1"/>
</dbReference>
<dbReference type="InterPro" id="IPR036279">
    <property type="entry name" value="5-3_exonuclease_C_sf"/>
</dbReference>